<evidence type="ECO:0000313" key="3">
    <source>
        <dbReference type="Proteomes" id="UP000003434"/>
    </source>
</evidence>
<comment type="similarity">
    <text evidence="1">Belongs to the ArsC family.</text>
</comment>
<dbReference type="AlphaFoldDB" id="E6LRG5"/>
<dbReference type="InterPro" id="IPR036249">
    <property type="entry name" value="Thioredoxin-like_sf"/>
</dbReference>
<dbReference type="SUPFAM" id="SSF52833">
    <property type="entry name" value="Thioredoxin-like"/>
    <property type="match status" value="1"/>
</dbReference>
<dbReference type="CDD" id="cd03036">
    <property type="entry name" value="ArsC_like"/>
    <property type="match status" value="1"/>
</dbReference>
<dbReference type="NCBIfam" id="TIGR01617">
    <property type="entry name" value="arsC_related"/>
    <property type="match status" value="1"/>
</dbReference>
<dbReference type="PROSITE" id="PS51354">
    <property type="entry name" value="GLUTAREDOXIN_2"/>
    <property type="match status" value="1"/>
</dbReference>
<dbReference type="Pfam" id="PF03960">
    <property type="entry name" value="ArsC"/>
    <property type="match status" value="1"/>
</dbReference>
<dbReference type="eggNOG" id="COG1393">
    <property type="taxonomic scope" value="Bacteria"/>
</dbReference>
<dbReference type="EMBL" id="AEPW01000100">
    <property type="protein sequence ID" value="EFU75577.1"/>
    <property type="molecule type" value="Genomic_DNA"/>
</dbReference>
<reference evidence="2 3" key="1">
    <citation type="submission" date="2010-12" db="EMBL/GenBank/DDBJ databases">
        <authorList>
            <person name="Muzny D."/>
            <person name="Qin X."/>
            <person name="Deng J."/>
            <person name="Jiang H."/>
            <person name="Liu Y."/>
            <person name="Qu J."/>
            <person name="Song X.-Z."/>
            <person name="Zhang L."/>
            <person name="Thornton R."/>
            <person name="Coyle M."/>
            <person name="Francisco L."/>
            <person name="Jackson L."/>
            <person name="Javaid M."/>
            <person name="Korchina V."/>
            <person name="Kovar C."/>
            <person name="Mata R."/>
            <person name="Mathew T."/>
            <person name="Ngo R."/>
            <person name="Nguyen L."/>
            <person name="Nguyen N."/>
            <person name="Okwuonu G."/>
            <person name="Ongeri F."/>
            <person name="Pham C."/>
            <person name="Simmons D."/>
            <person name="Wilczek-Boney K."/>
            <person name="Hale W."/>
            <person name="Jakkamsetti A."/>
            <person name="Pham P."/>
            <person name="Ruth R."/>
            <person name="San Lucas F."/>
            <person name="Warren J."/>
            <person name="Zhang J."/>
            <person name="Zhao Z."/>
            <person name="Zhou C."/>
            <person name="Zhu D."/>
            <person name="Lee S."/>
            <person name="Bess C."/>
            <person name="Blankenburg K."/>
            <person name="Forbes L."/>
            <person name="Fu Q."/>
            <person name="Gubbala S."/>
            <person name="Hirani K."/>
            <person name="Jayaseelan J.C."/>
            <person name="Lara F."/>
            <person name="Munidasa M."/>
            <person name="Palculict T."/>
            <person name="Patil S."/>
            <person name="Pu L.-L."/>
            <person name="Saada N."/>
            <person name="Tang L."/>
            <person name="Weissenberger G."/>
            <person name="Zhu Y."/>
            <person name="Hemphill L."/>
            <person name="Shang Y."/>
            <person name="Youmans B."/>
            <person name="Ayvaz T."/>
            <person name="Ross M."/>
            <person name="Santibanez J."/>
            <person name="Aqrawi P."/>
            <person name="Gross S."/>
            <person name="Joshi V."/>
            <person name="Fowler G."/>
            <person name="Nazareth L."/>
            <person name="Reid J."/>
            <person name="Worley K."/>
            <person name="Petrosino J."/>
            <person name="Highlander S."/>
            <person name="Gibbs R."/>
        </authorList>
    </citation>
    <scope>NUCLEOTIDE SEQUENCE [LARGE SCALE GENOMIC DNA]</scope>
    <source>
        <strain evidence="2 3">DSM 3986</strain>
    </source>
</reference>
<protein>
    <submittedName>
        <fullName evidence="2">Transcriptional regulator, Spx/MgsR family</fullName>
    </submittedName>
</protein>
<proteinExistence type="inferred from homology"/>
<dbReference type="Proteomes" id="UP000003434">
    <property type="component" value="Unassembled WGS sequence"/>
</dbReference>
<name>E6LRG5_9FIRM</name>
<sequence>MKVFHYPKCSTCVKARKWLRDRNIDFVEKNIVEETPSVEELKKVLEYSGLPIKKLFNTSGMLYREMNIKEKMDKMSDDEKLSLLSENGMLVKRPIVLGDKFALVGFKESEWQAVLGK</sequence>
<organism evidence="2 3">
    <name type="scientific">Lachnoanaerobaculum saburreum DSM 3986</name>
    <dbReference type="NCBI Taxonomy" id="887325"/>
    <lineage>
        <taxon>Bacteria</taxon>
        <taxon>Bacillati</taxon>
        <taxon>Bacillota</taxon>
        <taxon>Clostridia</taxon>
        <taxon>Lachnospirales</taxon>
        <taxon>Lachnospiraceae</taxon>
        <taxon>Lachnoanaerobaculum</taxon>
    </lineage>
</organism>
<accession>E6LRG5</accession>
<evidence type="ECO:0000313" key="2">
    <source>
        <dbReference type="EMBL" id="EFU75577.1"/>
    </source>
</evidence>
<dbReference type="PANTHER" id="PTHR30041">
    <property type="entry name" value="ARSENATE REDUCTASE"/>
    <property type="match status" value="1"/>
</dbReference>
<dbReference type="HOGENOM" id="CLU_116644_2_0_9"/>
<dbReference type="InterPro" id="IPR006660">
    <property type="entry name" value="Arsenate_reductase-like"/>
</dbReference>
<evidence type="ECO:0000256" key="1">
    <source>
        <dbReference type="PROSITE-ProRule" id="PRU01282"/>
    </source>
</evidence>
<dbReference type="RefSeq" id="WP_008752310.1">
    <property type="nucleotide sequence ID" value="NZ_GL622296.1"/>
</dbReference>
<gene>
    <name evidence="2" type="ORF">HMPREF0381_2550</name>
</gene>
<dbReference type="PANTHER" id="PTHR30041:SF8">
    <property type="entry name" value="PROTEIN YFFB"/>
    <property type="match status" value="1"/>
</dbReference>
<dbReference type="InterPro" id="IPR006504">
    <property type="entry name" value="Tscrpt_reg_Spx/MgsR"/>
</dbReference>
<comment type="caution">
    <text evidence="2">The sequence shown here is derived from an EMBL/GenBank/DDBJ whole genome shotgun (WGS) entry which is preliminary data.</text>
</comment>
<dbReference type="PROSITE" id="PS51353">
    <property type="entry name" value="ARSC"/>
    <property type="match status" value="1"/>
</dbReference>
<dbReference type="Gene3D" id="3.40.30.10">
    <property type="entry name" value="Glutaredoxin"/>
    <property type="match status" value="1"/>
</dbReference>